<keyword evidence="2" id="KW-1185">Reference proteome</keyword>
<evidence type="ECO:0000313" key="2">
    <source>
        <dbReference type="Proteomes" id="UP001519654"/>
    </source>
</evidence>
<evidence type="ECO:0000313" key="1">
    <source>
        <dbReference type="EMBL" id="MBU2665486.1"/>
    </source>
</evidence>
<reference evidence="1 2" key="1">
    <citation type="submission" date="2021-06" db="EMBL/GenBank/DDBJ databases">
        <title>Actinoplanes lichenicola sp. nov., and Actinoplanes ovalisporus sp. nov., isolated from lichen in Thailand.</title>
        <authorList>
            <person name="Saeng-In P."/>
            <person name="Kanchanasin P."/>
            <person name="Yuki M."/>
            <person name="Kudo T."/>
            <person name="Ohkuma M."/>
            <person name="Phongsopitanun W."/>
            <person name="Tanasupawat S."/>
        </authorList>
    </citation>
    <scope>NUCLEOTIDE SEQUENCE [LARGE SCALE GENOMIC DNA]</scope>
    <source>
        <strain evidence="1 2">NBRC 110975</strain>
    </source>
</reference>
<comment type="caution">
    <text evidence="1">The sequence shown here is derived from an EMBL/GenBank/DDBJ whole genome shotgun (WGS) entry which is preliminary data.</text>
</comment>
<proteinExistence type="predicted"/>
<name>A0ABS5YPW3_9ACTN</name>
<sequence>MASADDLSDEANWRGGFYELSLDLGAADDHRAERALQALWRAADVHGCHDRLGLADSELSLAGLREHDHLCGTVTLPSGRRSVCGAFLTRYDEDDTDELELYLPMGALARTDRRIGGFPFSPGSGPETLRWRADLDRWLAGIATAVHTQVPLRRAHIGFELDDHSIATGYAAILTPATDGLSYQPATT</sequence>
<organism evidence="1 2">
    <name type="scientific">Paractinoplanes bogorensis</name>
    <dbReference type="NCBI Taxonomy" id="1610840"/>
    <lineage>
        <taxon>Bacteria</taxon>
        <taxon>Bacillati</taxon>
        <taxon>Actinomycetota</taxon>
        <taxon>Actinomycetes</taxon>
        <taxon>Micromonosporales</taxon>
        <taxon>Micromonosporaceae</taxon>
        <taxon>Paractinoplanes</taxon>
    </lineage>
</organism>
<dbReference type="RefSeq" id="WP_215788679.1">
    <property type="nucleotide sequence ID" value="NZ_JAHKKG010000005.1"/>
</dbReference>
<accession>A0ABS5YPW3</accession>
<gene>
    <name evidence="1" type="ORF">KOI35_18420</name>
</gene>
<dbReference type="EMBL" id="JAHKKG010000005">
    <property type="protein sequence ID" value="MBU2665486.1"/>
    <property type="molecule type" value="Genomic_DNA"/>
</dbReference>
<dbReference type="Proteomes" id="UP001519654">
    <property type="component" value="Unassembled WGS sequence"/>
</dbReference>
<protein>
    <submittedName>
        <fullName evidence="1">Uncharacterized protein</fullName>
    </submittedName>
</protein>